<evidence type="ECO:0000313" key="1">
    <source>
        <dbReference type="EMBL" id="KAF6752306.1"/>
    </source>
</evidence>
<sequence length="215" mass="24121">MKTDDSALPNSLILLTTCIEYARSLMKERAGTGSPVVSKTGITLELRGELEKMVDRVNTAWDAQVHLNYKLEDIIAELQRSTSYTKSQQLLRKFGGPFQPKPDGSGMLQLQYEPMVFIDSASKVVSWYLPGIFTSHRCDIVNGAVQALSDHPKSILRIKKAGTNWRDDRTTYADSGICKLRPGHVNMSVAWYEQGHTVSHITIQLAQHHSCFWLA</sequence>
<dbReference type="EMBL" id="JACGCI010000045">
    <property type="protein sequence ID" value="KAF6752306.1"/>
    <property type="molecule type" value="Genomic_DNA"/>
</dbReference>
<comment type="caution">
    <text evidence="1">The sequence shown here is derived from an EMBL/GenBank/DDBJ whole genome shotgun (WGS) entry which is preliminary data.</text>
</comment>
<proteinExistence type="predicted"/>
<protein>
    <submittedName>
        <fullName evidence="1">Uncharacterized protein</fullName>
    </submittedName>
</protein>
<evidence type="ECO:0000313" key="2">
    <source>
        <dbReference type="Proteomes" id="UP000521943"/>
    </source>
</evidence>
<dbReference type="Proteomes" id="UP000521943">
    <property type="component" value="Unassembled WGS sequence"/>
</dbReference>
<keyword evidence="2" id="KW-1185">Reference proteome</keyword>
<accession>A0A8H6HT58</accession>
<dbReference type="AlphaFoldDB" id="A0A8H6HT58"/>
<dbReference type="OrthoDB" id="3200752at2759"/>
<name>A0A8H6HT58_9AGAR</name>
<gene>
    <name evidence="1" type="ORF">DFP72DRAFT_850112</name>
</gene>
<organism evidence="1 2">
    <name type="scientific">Ephemerocybe angulata</name>
    <dbReference type="NCBI Taxonomy" id="980116"/>
    <lineage>
        <taxon>Eukaryota</taxon>
        <taxon>Fungi</taxon>
        <taxon>Dikarya</taxon>
        <taxon>Basidiomycota</taxon>
        <taxon>Agaricomycotina</taxon>
        <taxon>Agaricomycetes</taxon>
        <taxon>Agaricomycetidae</taxon>
        <taxon>Agaricales</taxon>
        <taxon>Agaricineae</taxon>
        <taxon>Psathyrellaceae</taxon>
        <taxon>Ephemerocybe</taxon>
    </lineage>
</organism>
<reference evidence="1 2" key="1">
    <citation type="submission" date="2020-07" db="EMBL/GenBank/DDBJ databases">
        <title>Comparative genomics of pyrophilous fungi reveals a link between fire events and developmental genes.</title>
        <authorList>
            <consortium name="DOE Joint Genome Institute"/>
            <person name="Steindorff A.S."/>
            <person name="Carver A."/>
            <person name="Calhoun S."/>
            <person name="Stillman K."/>
            <person name="Liu H."/>
            <person name="Lipzen A."/>
            <person name="Pangilinan J."/>
            <person name="Labutti K."/>
            <person name="Bruns T.D."/>
            <person name="Grigoriev I.V."/>
        </authorList>
    </citation>
    <scope>NUCLEOTIDE SEQUENCE [LARGE SCALE GENOMIC DNA]</scope>
    <source>
        <strain evidence="1 2">CBS 144469</strain>
    </source>
</reference>